<keyword evidence="4" id="KW-1185">Reference proteome</keyword>
<dbReference type="InterPro" id="IPR014729">
    <property type="entry name" value="Rossmann-like_a/b/a_fold"/>
</dbReference>
<evidence type="ECO:0000256" key="1">
    <source>
        <dbReference type="SAM" id="Phobius"/>
    </source>
</evidence>
<dbReference type="InterPro" id="IPR003848">
    <property type="entry name" value="DUF218"/>
</dbReference>
<dbReference type="GO" id="GO:0043164">
    <property type="term" value="P:Gram-negative-bacterium-type cell wall biogenesis"/>
    <property type="evidence" value="ECO:0007669"/>
    <property type="project" value="TreeGrafter"/>
</dbReference>
<feature type="domain" description="DUF218" evidence="2">
    <location>
        <begin position="83"/>
        <end position="248"/>
    </location>
</feature>
<dbReference type="EMBL" id="CP048788">
    <property type="protein sequence ID" value="QJF51862.1"/>
    <property type="molecule type" value="Genomic_DNA"/>
</dbReference>
<protein>
    <submittedName>
        <fullName evidence="3">YdcF family protein</fullName>
    </submittedName>
</protein>
<dbReference type="PANTHER" id="PTHR30336:SF4">
    <property type="entry name" value="ENVELOPE BIOGENESIS FACTOR ELYC"/>
    <property type="match status" value="1"/>
</dbReference>
<keyword evidence="1" id="KW-1133">Transmembrane helix</keyword>
<dbReference type="PANTHER" id="PTHR30336">
    <property type="entry name" value="INNER MEMBRANE PROTEIN, PROBABLE PERMEASE"/>
    <property type="match status" value="1"/>
</dbReference>
<keyword evidence="1" id="KW-0472">Membrane</keyword>
<dbReference type="Pfam" id="PF02698">
    <property type="entry name" value="DUF218"/>
    <property type="match status" value="1"/>
</dbReference>
<dbReference type="Gene3D" id="3.40.50.620">
    <property type="entry name" value="HUPs"/>
    <property type="match status" value="1"/>
</dbReference>
<proteinExistence type="predicted"/>
<dbReference type="Proteomes" id="UP000503308">
    <property type="component" value="Chromosome"/>
</dbReference>
<feature type="transmembrane region" description="Helical" evidence="1">
    <location>
        <begin position="12"/>
        <end position="32"/>
    </location>
</feature>
<dbReference type="KEGG" id="rpon:G3256_12160"/>
<dbReference type="CDD" id="cd06259">
    <property type="entry name" value="YdcF-like"/>
    <property type="match status" value="1"/>
</dbReference>
<sequence>MDTLFLIAGKAVWFFLRPETLLLLLFALPLFLLWRGRVAGARRWLTVGLCAAIISGAVPVGNLVLNPLERAYPARPQVANPAGIIVLGGMEDLSPAYTGRMAQVNDAGERLIVATELARRFPEAVVLYSGGQLALAPVDKGAFEIGPDILRRLGLPENRLLVEGRSRSTAENATFSRALVPDQDERPWLLVTSAFHMPRALGSFCAAGWRNLTPWPVDYRGGELLENIGWDLAGHLHALNTGVKEWIGLLAYRQTGRTGSFFPDGCSSPAARPAQD</sequence>
<keyword evidence="1" id="KW-0812">Transmembrane</keyword>
<dbReference type="GO" id="GO:0005886">
    <property type="term" value="C:plasma membrane"/>
    <property type="evidence" value="ECO:0007669"/>
    <property type="project" value="TreeGrafter"/>
</dbReference>
<name>A0A858SVK1_9RHOB</name>
<gene>
    <name evidence="3" type="ORF">G3256_12160</name>
</gene>
<organism evidence="3 4">
    <name type="scientific">Roseobacter ponti</name>
    <dbReference type="NCBI Taxonomy" id="1891787"/>
    <lineage>
        <taxon>Bacteria</taxon>
        <taxon>Pseudomonadati</taxon>
        <taxon>Pseudomonadota</taxon>
        <taxon>Alphaproteobacteria</taxon>
        <taxon>Rhodobacterales</taxon>
        <taxon>Roseobacteraceae</taxon>
        <taxon>Roseobacter</taxon>
    </lineage>
</organism>
<evidence type="ECO:0000313" key="3">
    <source>
        <dbReference type="EMBL" id="QJF51862.1"/>
    </source>
</evidence>
<dbReference type="GO" id="GO:0000270">
    <property type="term" value="P:peptidoglycan metabolic process"/>
    <property type="evidence" value="ECO:0007669"/>
    <property type="project" value="TreeGrafter"/>
</dbReference>
<reference evidence="3 4" key="1">
    <citation type="submission" date="2020-02" db="EMBL/GenBank/DDBJ databases">
        <title>Genome sequence of Roseobacter ponti.</title>
        <authorList>
            <person name="Hollensteiner J."/>
            <person name="Schneider D."/>
            <person name="Poehlein A."/>
            <person name="Daniel R."/>
        </authorList>
    </citation>
    <scope>NUCLEOTIDE SEQUENCE [LARGE SCALE GENOMIC DNA]</scope>
    <source>
        <strain evidence="3 4">DSM 106830</strain>
    </source>
</reference>
<feature type="transmembrane region" description="Helical" evidence="1">
    <location>
        <begin position="44"/>
        <end position="65"/>
    </location>
</feature>
<dbReference type="AlphaFoldDB" id="A0A858SVK1"/>
<accession>A0A858SVK1</accession>
<evidence type="ECO:0000313" key="4">
    <source>
        <dbReference type="Proteomes" id="UP000503308"/>
    </source>
</evidence>
<dbReference type="RefSeq" id="WP_169641080.1">
    <property type="nucleotide sequence ID" value="NZ_CP048788.1"/>
</dbReference>
<evidence type="ECO:0000259" key="2">
    <source>
        <dbReference type="Pfam" id="PF02698"/>
    </source>
</evidence>
<dbReference type="InterPro" id="IPR051599">
    <property type="entry name" value="Cell_Envelope_Assoc"/>
</dbReference>